<reference evidence="1" key="1">
    <citation type="submission" date="2023-08" db="EMBL/GenBank/DDBJ databases">
        <title>Chromosome-level Genome Assembly of mud carp (Cirrhinus molitorella).</title>
        <authorList>
            <person name="Liu H."/>
        </authorList>
    </citation>
    <scope>NUCLEOTIDE SEQUENCE</scope>
    <source>
        <strain evidence="1">Prfri</strain>
        <tissue evidence="1">Muscle</tissue>
    </source>
</reference>
<keyword evidence="2" id="KW-1185">Reference proteome</keyword>
<gene>
    <name evidence="1" type="ORF">Q8A67_011536</name>
</gene>
<dbReference type="Proteomes" id="UP001187343">
    <property type="component" value="Unassembled WGS sequence"/>
</dbReference>
<dbReference type="AlphaFoldDB" id="A0AA88PZS6"/>
<sequence>MSRKCWRNIWRLFGASCRAVRGLGALDDCSRGEITTCLKLLTTEELRMCSNIILNFLSSKRHIYRRHKLWNNLRVCK</sequence>
<comment type="caution">
    <text evidence="1">The sequence shown here is derived from an EMBL/GenBank/DDBJ whole genome shotgun (WGS) entry which is preliminary data.</text>
</comment>
<organism evidence="1 2">
    <name type="scientific">Cirrhinus molitorella</name>
    <name type="common">mud carp</name>
    <dbReference type="NCBI Taxonomy" id="172907"/>
    <lineage>
        <taxon>Eukaryota</taxon>
        <taxon>Metazoa</taxon>
        <taxon>Chordata</taxon>
        <taxon>Craniata</taxon>
        <taxon>Vertebrata</taxon>
        <taxon>Euteleostomi</taxon>
        <taxon>Actinopterygii</taxon>
        <taxon>Neopterygii</taxon>
        <taxon>Teleostei</taxon>
        <taxon>Ostariophysi</taxon>
        <taxon>Cypriniformes</taxon>
        <taxon>Cyprinidae</taxon>
        <taxon>Labeoninae</taxon>
        <taxon>Labeonini</taxon>
        <taxon>Cirrhinus</taxon>
    </lineage>
</organism>
<evidence type="ECO:0000313" key="2">
    <source>
        <dbReference type="Proteomes" id="UP001187343"/>
    </source>
</evidence>
<name>A0AA88PZS6_9TELE</name>
<dbReference type="EMBL" id="JAUYZG010000010">
    <property type="protein sequence ID" value="KAK2897048.1"/>
    <property type="molecule type" value="Genomic_DNA"/>
</dbReference>
<proteinExistence type="predicted"/>
<evidence type="ECO:0000313" key="1">
    <source>
        <dbReference type="EMBL" id="KAK2897048.1"/>
    </source>
</evidence>
<accession>A0AA88PZS6</accession>
<protein>
    <submittedName>
        <fullName evidence="1">Uncharacterized protein</fullName>
    </submittedName>
</protein>